<keyword evidence="7 19" id="KW-0813">Transport</keyword>
<keyword evidence="12 19" id="KW-0445">Lipid transport</keyword>
<dbReference type="GO" id="GO:0034727">
    <property type="term" value="P:piecemeal microautophagy of the nucleus"/>
    <property type="evidence" value="ECO:0007669"/>
    <property type="project" value="TreeGrafter"/>
</dbReference>
<comment type="function">
    <text evidence="19">Phospholipid scramblase involved in autophagy. Cycles between the preautophagosomal structure/phagophore assembly site (PAS) and the cytoplasmic vesicle pool and supplies membrane for the growing autophagosome. Lipid scramblase activity plays a key role in preautophagosomal structure/phagophore assembly by distributing the phospholipids that arrive through ATG2 from the cytoplasmic to the luminal leaflet of the bilayer, thereby driving autophagosomal membrane expansion.</text>
</comment>
<comment type="catalytic activity">
    <reaction evidence="15">
        <text>a 1,2-diacyl-sn-glycero-3-phospho-L-serine(in) = a 1,2-diacyl-sn-glycero-3-phospho-L-serine(out)</text>
        <dbReference type="Rhea" id="RHEA:38663"/>
        <dbReference type="ChEBI" id="CHEBI:57262"/>
    </reaction>
</comment>
<evidence type="ECO:0000256" key="9">
    <source>
        <dbReference type="ARBA" id="ARBA00022989"/>
    </source>
</evidence>
<keyword evidence="10 19" id="KW-0072">Autophagy</keyword>
<evidence type="ECO:0000256" key="16">
    <source>
        <dbReference type="ARBA" id="ARBA00024615"/>
    </source>
</evidence>
<evidence type="ECO:0000256" key="7">
    <source>
        <dbReference type="ARBA" id="ARBA00022448"/>
    </source>
</evidence>
<comment type="catalytic activity">
    <reaction evidence="17">
        <text>a 1,2-diacyl-sn-glycero-3-phospho-(1D-myo-inositol-3-phosphate)(in) = a 1,2-diacyl-sn-glycero-3-phospho-(1D-myo-inositol-3-phosphate)(out)</text>
        <dbReference type="Rhea" id="RHEA:67920"/>
        <dbReference type="ChEBI" id="CHEBI:58088"/>
    </reaction>
</comment>
<keyword evidence="13 19" id="KW-0472">Membrane</keyword>
<dbReference type="GO" id="GO:0005776">
    <property type="term" value="C:autophagosome"/>
    <property type="evidence" value="ECO:0007669"/>
    <property type="project" value="TreeGrafter"/>
</dbReference>
<sequence length="915" mass="103983">MTSNMFSKLLPGGAGPSFYDELRSRNDSEDIEDRAGLLDEENLNHQFHDYDLENVEGLAVDDSRQSLAGGPKKLARGGPASYRPYKASGRDKWFDHAEEGDNNDVPESLLVEPHDMVDATHAGQRRKKGDRGREAAIPGPSTTKARSQWETTQAQQRLHHDVAASASGRDHREPRPGAIMAKALGGDARKKAEWRWANVSNLDRFMHDVYAYYQGKGFWCILLERLVHLVNAAFVAVFLTFMTQCINYSKIRDSRTMSEILVPQCTQKMSGLWNLGLWLFTLYFIFMVIFYMMDMRRLFIVRDFYVYLLNIPEDDMQTVTWQDVVARIMALRDHNPQTAARVTPEARKYMGSQSKERLDASDIANRLMRRENYLIALFNKDILDLKLSVPFLGSRELLSQTLEWALMFSILDFVFDTKGQVNQEFLKADRRAEMSAKLRTRFLFAAAMNMIMAPFLVCYLVIVYFLTYYQEYQKNPSAISARTYTPLAKWKFREFNELPHLFEKRLNMSHPYATHYIDQFPKAKTELVFRTVAFISGSLVTVLAIASLIDPEMFLNFEITHDRTVLFYIGVLGAIWAFSHGSISQENNVFDPEYALRNVIEYTHYEPDHWSGRLHSYEVKKEFSELYKMKVIVFAEEILSIIITPFMLLYTLPRSSDQVIDFFREFTIHVDGLGYVCSFAEFDFKKGIANTKKAADGNPADVRDDYYATKHGKMEASYYGFIGNYGNYMLNPKTGTHLPPGLRHQFNPPPAWPTINSPTLGAGDLQASRMGRSERARSRTAARTPRYGAAVPLPSPMGSILLDPHHQPPVPAGGANFGSKSMHRPRRGHVERNIIEESAEDDGLDNGGKDQEDEEAYGGSGGAGLMEESTWQTSPTKTLSRENSAVAKEEPVAGVVGMIYQFNQAQLNRRPGGVR</sequence>
<keyword evidence="9 19" id="KW-1133">Transmembrane helix</keyword>
<feature type="region of interest" description="Disordered" evidence="20">
    <location>
        <begin position="119"/>
        <end position="175"/>
    </location>
</feature>
<feature type="region of interest" description="Disordered" evidence="20">
    <location>
        <begin position="831"/>
        <end position="886"/>
    </location>
</feature>
<feature type="transmembrane region" description="Helical" evidence="19">
    <location>
        <begin position="527"/>
        <end position="549"/>
    </location>
</feature>
<evidence type="ECO:0000256" key="13">
    <source>
        <dbReference type="ARBA" id="ARBA00023136"/>
    </source>
</evidence>
<dbReference type="GO" id="GO:0006869">
    <property type="term" value="P:lipid transport"/>
    <property type="evidence" value="ECO:0007669"/>
    <property type="project" value="UniProtKB-KW"/>
</dbReference>
<feature type="region of interest" description="Disordered" evidence="20">
    <location>
        <begin position="769"/>
        <end position="790"/>
    </location>
</feature>
<feature type="compositionally biased region" description="Polar residues" evidence="20">
    <location>
        <begin position="140"/>
        <end position="156"/>
    </location>
</feature>
<evidence type="ECO:0000256" key="8">
    <source>
        <dbReference type="ARBA" id="ARBA00022692"/>
    </source>
</evidence>
<feature type="compositionally biased region" description="Basic and acidic residues" evidence="20">
    <location>
        <begin position="20"/>
        <end position="30"/>
    </location>
</feature>
<gene>
    <name evidence="21" type="ORF">NKR19_g7376</name>
</gene>
<dbReference type="GO" id="GO:0005789">
    <property type="term" value="C:endoplasmic reticulum membrane"/>
    <property type="evidence" value="ECO:0007669"/>
    <property type="project" value="UniProtKB-SubCell"/>
</dbReference>
<feature type="transmembrane region" description="Helical" evidence="19">
    <location>
        <begin position="631"/>
        <end position="652"/>
    </location>
</feature>
<evidence type="ECO:0000313" key="21">
    <source>
        <dbReference type="EMBL" id="KAJ9142015.1"/>
    </source>
</evidence>
<dbReference type="GO" id="GO:0000139">
    <property type="term" value="C:Golgi membrane"/>
    <property type="evidence" value="ECO:0007669"/>
    <property type="project" value="UniProtKB-SubCell"/>
</dbReference>
<evidence type="ECO:0000256" key="11">
    <source>
        <dbReference type="ARBA" id="ARBA00023034"/>
    </source>
</evidence>
<comment type="similarity">
    <text evidence="5 19">Belongs to the ATG9 family.</text>
</comment>
<evidence type="ECO:0000256" key="18">
    <source>
        <dbReference type="ARBA" id="ARBA00024631"/>
    </source>
</evidence>
<reference evidence="21" key="1">
    <citation type="submission" date="2022-07" db="EMBL/GenBank/DDBJ databases">
        <title>Fungi with potential for degradation of polypropylene.</title>
        <authorList>
            <person name="Gostincar C."/>
        </authorList>
    </citation>
    <scope>NUCLEOTIDE SEQUENCE</scope>
    <source>
        <strain evidence="21">EXF-13287</strain>
    </source>
</reference>
<keyword evidence="14" id="KW-0968">Cytoplasmic vesicle</keyword>
<comment type="caution">
    <text evidence="21">The sequence shown here is derived from an EMBL/GenBank/DDBJ whole genome shotgun (WGS) entry which is preliminary data.</text>
</comment>
<comment type="subcellular location">
    <subcellularLocation>
        <location evidence="1">Cytoplasmic vesicle membrane</location>
        <topology evidence="1">Multi-pass membrane protein</topology>
    </subcellularLocation>
    <subcellularLocation>
        <location evidence="2">Endoplasmic reticulum membrane</location>
        <topology evidence="2">Multi-pass membrane protein</topology>
    </subcellularLocation>
    <subcellularLocation>
        <location evidence="4">Golgi apparatus membrane</location>
        <topology evidence="4">Multi-pass membrane protein</topology>
    </subcellularLocation>
    <subcellularLocation>
        <location evidence="3 19">Preautophagosomal structure membrane</location>
        <topology evidence="3 19">Multi-pass membrane protein</topology>
    </subcellularLocation>
</comment>
<evidence type="ECO:0000256" key="5">
    <source>
        <dbReference type="ARBA" id="ARBA00006185"/>
    </source>
</evidence>
<dbReference type="GO" id="GO:0034497">
    <property type="term" value="P:protein localization to phagophore assembly site"/>
    <property type="evidence" value="ECO:0007669"/>
    <property type="project" value="TreeGrafter"/>
</dbReference>
<feature type="transmembrane region" description="Helical" evidence="19">
    <location>
        <begin position="442"/>
        <end position="466"/>
    </location>
</feature>
<feature type="transmembrane region" description="Helical" evidence="19">
    <location>
        <begin position="565"/>
        <end position="583"/>
    </location>
</feature>
<name>A0AA38VGQ2_9PEZI</name>
<dbReference type="Pfam" id="PF04109">
    <property type="entry name" value="ATG9"/>
    <property type="match status" value="1"/>
</dbReference>
<proteinExistence type="inferred from homology"/>
<feature type="compositionally biased region" description="Polar residues" evidence="20">
    <location>
        <begin position="869"/>
        <end position="883"/>
    </location>
</feature>
<dbReference type="EMBL" id="JANBVN010000127">
    <property type="protein sequence ID" value="KAJ9142015.1"/>
    <property type="molecule type" value="Genomic_DNA"/>
</dbReference>
<keyword evidence="8 19" id="KW-0812">Transmembrane</keyword>
<feature type="region of interest" description="Disordered" evidence="20">
    <location>
        <begin position="63"/>
        <end position="86"/>
    </location>
</feature>
<evidence type="ECO:0000256" key="12">
    <source>
        <dbReference type="ARBA" id="ARBA00023055"/>
    </source>
</evidence>
<evidence type="ECO:0000256" key="1">
    <source>
        <dbReference type="ARBA" id="ARBA00004439"/>
    </source>
</evidence>
<feature type="transmembrane region" description="Helical" evidence="19">
    <location>
        <begin position="271"/>
        <end position="292"/>
    </location>
</feature>
<evidence type="ECO:0000256" key="20">
    <source>
        <dbReference type="SAM" id="MobiDB-lite"/>
    </source>
</evidence>
<keyword evidence="22" id="KW-1185">Reference proteome</keyword>
<evidence type="ECO:0000256" key="19">
    <source>
        <dbReference type="RuleBase" id="RU364027"/>
    </source>
</evidence>
<dbReference type="InterPro" id="IPR007241">
    <property type="entry name" value="Autophagy-rel_prot_9"/>
</dbReference>
<feature type="compositionally biased region" description="Basic and acidic residues" evidence="20">
    <location>
        <begin position="158"/>
        <end position="175"/>
    </location>
</feature>
<evidence type="ECO:0000256" key="3">
    <source>
        <dbReference type="ARBA" id="ARBA00004511"/>
    </source>
</evidence>
<evidence type="ECO:0000256" key="4">
    <source>
        <dbReference type="ARBA" id="ARBA00004653"/>
    </source>
</evidence>
<dbReference type="GO" id="GO:0030659">
    <property type="term" value="C:cytoplasmic vesicle membrane"/>
    <property type="evidence" value="ECO:0007669"/>
    <property type="project" value="UniProtKB-SubCell"/>
</dbReference>
<comment type="catalytic activity">
    <reaction evidence="16">
        <text>a 1,2-diacyl-sn-glycero-3-phosphoethanolamine(in) = a 1,2-diacyl-sn-glycero-3-phosphoethanolamine(out)</text>
        <dbReference type="Rhea" id="RHEA:38895"/>
        <dbReference type="ChEBI" id="CHEBI:64612"/>
    </reaction>
</comment>
<dbReference type="AlphaFoldDB" id="A0AA38VGQ2"/>
<evidence type="ECO:0000313" key="22">
    <source>
        <dbReference type="Proteomes" id="UP001174691"/>
    </source>
</evidence>
<dbReference type="Proteomes" id="UP001174691">
    <property type="component" value="Unassembled WGS sequence"/>
</dbReference>
<feature type="region of interest" description="Disordered" evidence="20">
    <location>
        <begin position="1"/>
        <end position="30"/>
    </location>
</feature>
<dbReference type="PANTHER" id="PTHR13038:SF10">
    <property type="entry name" value="AUTOPHAGY-RELATED PROTEIN 9"/>
    <property type="match status" value="1"/>
</dbReference>
<dbReference type="GO" id="GO:0000422">
    <property type="term" value="P:autophagy of mitochondrion"/>
    <property type="evidence" value="ECO:0007669"/>
    <property type="project" value="TreeGrafter"/>
</dbReference>
<dbReference type="GO" id="GO:0061709">
    <property type="term" value="P:reticulophagy"/>
    <property type="evidence" value="ECO:0007669"/>
    <property type="project" value="TreeGrafter"/>
</dbReference>
<evidence type="ECO:0000256" key="2">
    <source>
        <dbReference type="ARBA" id="ARBA00004477"/>
    </source>
</evidence>
<dbReference type="GO" id="GO:0034045">
    <property type="term" value="C:phagophore assembly site membrane"/>
    <property type="evidence" value="ECO:0007669"/>
    <property type="project" value="UniProtKB-SubCell"/>
</dbReference>
<evidence type="ECO:0000256" key="17">
    <source>
        <dbReference type="ARBA" id="ARBA00024621"/>
    </source>
</evidence>
<evidence type="ECO:0000256" key="6">
    <source>
        <dbReference type="ARBA" id="ARBA00018074"/>
    </source>
</evidence>
<evidence type="ECO:0000256" key="14">
    <source>
        <dbReference type="ARBA" id="ARBA00023329"/>
    </source>
</evidence>
<organism evidence="21 22">
    <name type="scientific">Coniochaeta hoffmannii</name>
    <dbReference type="NCBI Taxonomy" id="91930"/>
    <lineage>
        <taxon>Eukaryota</taxon>
        <taxon>Fungi</taxon>
        <taxon>Dikarya</taxon>
        <taxon>Ascomycota</taxon>
        <taxon>Pezizomycotina</taxon>
        <taxon>Sordariomycetes</taxon>
        <taxon>Sordariomycetidae</taxon>
        <taxon>Coniochaetales</taxon>
        <taxon>Coniochaetaceae</taxon>
        <taxon>Coniochaeta</taxon>
    </lineage>
</organism>
<accession>A0AA38VGQ2</accession>
<evidence type="ECO:0000256" key="15">
    <source>
        <dbReference type="ARBA" id="ARBA00024479"/>
    </source>
</evidence>
<comment type="catalytic activity">
    <reaction evidence="18">
        <text>a 1,2-diacyl-sn-glycero-3-phosphocholine(in) = a 1,2-diacyl-sn-glycero-3-phosphocholine(out)</text>
        <dbReference type="Rhea" id="RHEA:38571"/>
        <dbReference type="ChEBI" id="CHEBI:57643"/>
    </reaction>
</comment>
<dbReference type="PANTHER" id="PTHR13038">
    <property type="entry name" value="APG9 AUTOPHAGY 9"/>
    <property type="match status" value="1"/>
</dbReference>
<protein>
    <recommendedName>
        <fullName evidence="6 19">Autophagy-related protein 9</fullName>
    </recommendedName>
</protein>
<keyword evidence="11" id="KW-0333">Golgi apparatus</keyword>
<evidence type="ECO:0000256" key="10">
    <source>
        <dbReference type="ARBA" id="ARBA00023006"/>
    </source>
</evidence>
<feature type="transmembrane region" description="Helical" evidence="19">
    <location>
        <begin position="226"/>
        <end position="251"/>
    </location>
</feature>